<dbReference type="EMBL" id="AP019297">
    <property type="protein sequence ID" value="BBG95239.1"/>
    <property type="molecule type" value="Genomic_DNA"/>
</dbReference>
<reference evidence="2" key="1">
    <citation type="journal article" date="2019" name="Science">
        <title>Mutation of a bHLH transcription factor allowed almond domestication.</title>
        <authorList>
            <person name="Sanchez-Perez R."/>
            <person name="Pavan S."/>
            <person name="Mazzeo R."/>
            <person name="Moldovan C."/>
            <person name="Aiese Cigliano R."/>
            <person name="Del Cueto J."/>
            <person name="Ricciardi F."/>
            <person name="Lotti C."/>
            <person name="Ricciardi L."/>
            <person name="Dicenta F."/>
            <person name="Lopez-Marques R.L."/>
            <person name="Lindberg Moller B."/>
        </authorList>
    </citation>
    <scope>NUCLEOTIDE SEQUENCE</scope>
</reference>
<proteinExistence type="predicted"/>
<feature type="domain" description="Thioredoxin" evidence="1">
    <location>
        <begin position="28"/>
        <end position="166"/>
    </location>
</feature>
<dbReference type="InterPro" id="IPR013766">
    <property type="entry name" value="Thioredoxin_domain"/>
</dbReference>
<dbReference type="GO" id="GO:0009507">
    <property type="term" value="C:chloroplast"/>
    <property type="evidence" value="ECO:0007669"/>
    <property type="project" value="TreeGrafter"/>
</dbReference>
<dbReference type="InterPro" id="IPR036249">
    <property type="entry name" value="Thioredoxin-like_sf"/>
</dbReference>
<dbReference type="Pfam" id="PF00085">
    <property type="entry name" value="Thioredoxin"/>
    <property type="match status" value="1"/>
</dbReference>
<name>A0A4Y1QTV9_PRUDU</name>
<dbReference type="InterPro" id="IPR044176">
    <property type="entry name" value="TRL4_chloroplastic"/>
</dbReference>
<dbReference type="PANTHER" id="PTHR47912">
    <property type="entry name" value="THIOREDOXIN-LIKE 4, CHLOROPLASTIC"/>
    <property type="match status" value="1"/>
</dbReference>
<dbReference type="PANTHER" id="PTHR47912:SF1">
    <property type="entry name" value="THIOREDOXIN-LIKE 4, CHLOROPLASTIC"/>
    <property type="match status" value="1"/>
</dbReference>
<organism evidence="2">
    <name type="scientific">Prunus dulcis</name>
    <name type="common">Almond</name>
    <name type="synonym">Amygdalus dulcis</name>
    <dbReference type="NCBI Taxonomy" id="3755"/>
    <lineage>
        <taxon>Eukaryota</taxon>
        <taxon>Viridiplantae</taxon>
        <taxon>Streptophyta</taxon>
        <taxon>Embryophyta</taxon>
        <taxon>Tracheophyta</taxon>
        <taxon>Spermatophyta</taxon>
        <taxon>Magnoliopsida</taxon>
        <taxon>eudicotyledons</taxon>
        <taxon>Gunneridae</taxon>
        <taxon>Pentapetalae</taxon>
        <taxon>rosids</taxon>
        <taxon>fabids</taxon>
        <taxon>Rosales</taxon>
        <taxon>Rosaceae</taxon>
        <taxon>Amygdaloideae</taxon>
        <taxon>Amygdaleae</taxon>
        <taxon>Prunus</taxon>
    </lineage>
</organism>
<protein>
    <submittedName>
        <fullName evidence="2">Thioredoxin superfamily protein</fullName>
    </submittedName>
</protein>
<sequence length="174" mass="19666">MSIIQNSDMAIGASLLINCRRAKIPRCHAFERSVNQAEMTDEDDDLCPVECVREFKTDEELFRILETAKKRGSLVVVDFFRTSCGSCKYIEQGFSKLCKGAGNGEAGVIFLKHNVIDEYDEQSEVAERLRIKTVPLFHFYKDGILLEAFPTRDKERINAAISKYTSPASEEDDA</sequence>
<dbReference type="PROSITE" id="PS51352">
    <property type="entry name" value="THIOREDOXIN_2"/>
    <property type="match status" value="1"/>
</dbReference>
<dbReference type="Gene3D" id="3.40.30.10">
    <property type="entry name" value="Glutaredoxin"/>
    <property type="match status" value="1"/>
</dbReference>
<evidence type="ECO:0000313" key="2">
    <source>
        <dbReference type="EMBL" id="BBG95239.1"/>
    </source>
</evidence>
<evidence type="ECO:0000259" key="1">
    <source>
        <dbReference type="PROSITE" id="PS51352"/>
    </source>
</evidence>
<dbReference type="SUPFAM" id="SSF52833">
    <property type="entry name" value="Thioredoxin-like"/>
    <property type="match status" value="1"/>
</dbReference>
<dbReference type="CDD" id="cd02947">
    <property type="entry name" value="TRX_family"/>
    <property type="match status" value="1"/>
</dbReference>
<accession>A0A4Y1QTV9</accession>
<dbReference type="AlphaFoldDB" id="A0A4Y1QTV9"/>
<gene>
    <name evidence="2" type="ORF">Prudu_003723</name>
</gene>